<dbReference type="EMBL" id="MH979832">
    <property type="protein sequence ID" value="AYV89287.1"/>
    <property type="molecule type" value="mRNA"/>
</dbReference>
<evidence type="ECO:0000313" key="2">
    <source>
        <dbReference type="EMBL" id="AYV89287.1"/>
    </source>
</evidence>
<accession>A0A3G5AR58</accession>
<keyword evidence="1" id="KW-0732">Signal</keyword>
<dbReference type="AlphaFoldDB" id="A0A3G5AR58"/>
<organism evidence="2">
    <name type="scientific">Tetranychus evansi</name>
    <name type="common">red spider mite</name>
    <dbReference type="NCBI Taxonomy" id="178897"/>
    <lineage>
        <taxon>Eukaryota</taxon>
        <taxon>Metazoa</taxon>
        <taxon>Ecdysozoa</taxon>
        <taxon>Arthropoda</taxon>
        <taxon>Chelicerata</taxon>
        <taxon>Arachnida</taxon>
        <taxon>Acari</taxon>
        <taxon>Acariformes</taxon>
        <taxon>Trombidiformes</taxon>
        <taxon>Prostigmata</taxon>
        <taxon>Eleutherengona</taxon>
        <taxon>Raphignathae</taxon>
        <taxon>Tetranychoidea</taxon>
        <taxon>Tetranychidae</taxon>
        <taxon>Tetranychus</taxon>
    </lineage>
</organism>
<sequence length="104" mass="11744">MRFAIVLALAMCLGLACGADLSRSKRDMQQEMQNIIQEIQKNGIGPALDRVQEFVKNFEDQIPKFPCPDINDFFHSMESRDPVKIATMLFEGAVCAAFNLYGRQ</sequence>
<proteinExistence type="evidence at transcript level"/>
<evidence type="ECO:0000256" key="1">
    <source>
        <dbReference type="SAM" id="SignalP"/>
    </source>
</evidence>
<name>A0A3G5AR58_9ACAR</name>
<feature type="chain" id="PRO_5018039664" evidence="1">
    <location>
        <begin position="19"/>
        <end position="104"/>
    </location>
</feature>
<feature type="signal peptide" evidence="1">
    <location>
        <begin position="1"/>
        <end position="18"/>
    </location>
</feature>
<protein>
    <submittedName>
        <fullName evidence="2">Uncharacterized protein LOC107360098</fullName>
    </submittedName>
</protein>
<reference evidence="2" key="1">
    <citation type="submission" date="2018-09" db="EMBL/GenBank/DDBJ databases">
        <title>Identification of saliva proteins of spider mite Tetranychus evansi by transcriptome and LC-MS/MS approach.</title>
        <authorList>
            <person name="Huang H.-J."/>
            <person name="Cui J.-R."/>
            <person name="Hong X.-Y."/>
        </authorList>
    </citation>
    <scope>NUCLEOTIDE SEQUENCE</scope>
</reference>
<dbReference type="PROSITE" id="PS51257">
    <property type="entry name" value="PROKAR_LIPOPROTEIN"/>
    <property type="match status" value="1"/>
</dbReference>